<name>A0A5P1EMK3_ASPOF</name>
<dbReference type="PANTHER" id="PTHR47383:SF8">
    <property type="entry name" value="OS01G0768300 PROTEIN"/>
    <property type="match status" value="1"/>
</dbReference>
<feature type="compositionally biased region" description="Polar residues" evidence="2">
    <location>
        <begin position="157"/>
        <end position="167"/>
    </location>
</feature>
<dbReference type="InterPro" id="IPR058935">
    <property type="entry name" value="At4g15545-like_C"/>
</dbReference>
<feature type="region of interest" description="Disordered" evidence="2">
    <location>
        <begin position="235"/>
        <end position="254"/>
    </location>
</feature>
<feature type="coiled-coil region" evidence="1">
    <location>
        <begin position="74"/>
        <end position="115"/>
    </location>
</feature>
<feature type="domain" description="At4g15545-like C-terminal" evidence="3">
    <location>
        <begin position="302"/>
        <end position="368"/>
    </location>
</feature>
<reference evidence="5" key="1">
    <citation type="journal article" date="2017" name="Nat. Commun.">
        <title>The asparagus genome sheds light on the origin and evolution of a young Y chromosome.</title>
        <authorList>
            <person name="Harkess A."/>
            <person name="Zhou J."/>
            <person name="Xu C."/>
            <person name="Bowers J.E."/>
            <person name="Van der Hulst R."/>
            <person name="Ayyampalayam S."/>
            <person name="Mercati F."/>
            <person name="Riccardi P."/>
            <person name="McKain M.R."/>
            <person name="Kakrana A."/>
            <person name="Tang H."/>
            <person name="Ray J."/>
            <person name="Groenendijk J."/>
            <person name="Arikit S."/>
            <person name="Mathioni S.M."/>
            <person name="Nakano M."/>
            <person name="Shan H."/>
            <person name="Telgmann-Rauber A."/>
            <person name="Kanno A."/>
            <person name="Yue Z."/>
            <person name="Chen H."/>
            <person name="Li W."/>
            <person name="Chen Y."/>
            <person name="Xu X."/>
            <person name="Zhang Y."/>
            <person name="Luo S."/>
            <person name="Chen H."/>
            <person name="Gao J."/>
            <person name="Mao Z."/>
            <person name="Pires J.C."/>
            <person name="Luo M."/>
            <person name="Kudrna D."/>
            <person name="Wing R.A."/>
            <person name="Meyers B.C."/>
            <person name="Yi K."/>
            <person name="Kong H."/>
            <person name="Lavrijsen P."/>
            <person name="Sunseri F."/>
            <person name="Falavigna A."/>
            <person name="Ye Y."/>
            <person name="Leebens-Mack J.H."/>
            <person name="Chen G."/>
        </authorList>
    </citation>
    <scope>NUCLEOTIDE SEQUENCE [LARGE SCALE GENOMIC DNA]</scope>
    <source>
        <strain evidence="5">cv. DH0086</strain>
    </source>
</reference>
<feature type="region of interest" description="Disordered" evidence="2">
    <location>
        <begin position="278"/>
        <end position="301"/>
    </location>
</feature>
<dbReference type="Pfam" id="PF25972">
    <property type="entry name" value="At4g15545_C"/>
    <property type="match status" value="1"/>
</dbReference>
<evidence type="ECO:0000259" key="3">
    <source>
        <dbReference type="Pfam" id="PF25972"/>
    </source>
</evidence>
<dbReference type="EMBL" id="CM007386">
    <property type="protein sequence ID" value="ONK65781.1"/>
    <property type="molecule type" value="Genomic_DNA"/>
</dbReference>
<feature type="compositionally biased region" description="Polar residues" evidence="2">
    <location>
        <begin position="175"/>
        <end position="186"/>
    </location>
</feature>
<protein>
    <recommendedName>
        <fullName evidence="3">At4g15545-like C-terminal domain-containing protein</fullName>
    </recommendedName>
</protein>
<accession>A0A5P1EMK3</accession>
<gene>
    <name evidence="4" type="ORF">A4U43_C06F910</name>
</gene>
<evidence type="ECO:0000256" key="2">
    <source>
        <dbReference type="SAM" id="MobiDB-lite"/>
    </source>
</evidence>
<proteinExistence type="predicted"/>
<keyword evidence="1" id="KW-0175">Coiled coil</keyword>
<dbReference type="Proteomes" id="UP000243459">
    <property type="component" value="Chromosome 6"/>
</dbReference>
<dbReference type="PANTHER" id="PTHR47383">
    <property type="entry name" value="OS03G0659800 PROTEIN"/>
    <property type="match status" value="1"/>
</dbReference>
<dbReference type="OMA" id="RLTITHI"/>
<keyword evidence="5" id="KW-1185">Reference proteome</keyword>
<dbReference type="InterPro" id="IPR058936">
    <property type="entry name" value="At4g15545-like"/>
</dbReference>
<feature type="compositionally biased region" description="Low complexity" evidence="2">
    <location>
        <begin position="278"/>
        <end position="299"/>
    </location>
</feature>
<feature type="region of interest" description="Disordered" evidence="2">
    <location>
        <begin position="157"/>
        <end position="186"/>
    </location>
</feature>
<evidence type="ECO:0000313" key="5">
    <source>
        <dbReference type="Proteomes" id="UP000243459"/>
    </source>
</evidence>
<dbReference type="AlphaFoldDB" id="A0A5P1EMK3"/>
<sequence>MFHDSEFDRYFPQPWVQTDSGAIKVIPAQASTSFVDIHGINNMTTLIPQLDEDRRHPNGRRRAGITSMAIASRVSKLESEAGRLRQKNSEKDRTIADLREQIAELDRMFRDSEARLRIALEDNAKLMKERDTLALTSKKLGKDLSKLETFKRQLMQSLNDDNSSQPAESVDMETSDQSTSRISSWQDEASISRRGLGLVSVCTETGDPIQGPGSSANKLSVSPYITPRLTPAATPIASTSVSPRGFSTAGSSPKFWSGSASPTKSCFEAHSFVSSLNTSTSSQQSSTSSSPPTGLSLSGRAPRIDGKEFFRQVRTRLSYEQFGAFLANIKELNAHRQSREETLEKAEKILGADNNDLYISFQRLLNRNLT</sequence>
<evidence type="ECO:0000256" key="1">
    <source>
        <dbReference type="SAM" id="Coils"/>
    </source>
</evidence>
<evidence type="ECO:0000313" key="4">
    <source>
        <dbReference type="EMBL" id="ONK65781.1"/>
    </source>
</evidence>
<organism evidence="4 5">
    <name type="scientific">Asparagus officinalis</name>
    <name type="common">Garden asparagus</name>
    <dbReference type="NCBI Taxonomy" id="4686"/>
    <lineage>
        <taxon>Eukaryota</taxon>
        <taxon>Viridiplantae</taxon>
        <taxon>Streptophyta</taxon>
        <taxon>Embryophyta</taxon>
        <taxon>Tracheophyta</taxon>
        <taxon>Spermatophyta</taxon>
        <taxon>Magnoliopsida</taxon>
        <taxon>Liliopsida</taxon>
        <taxon>Asparagales</taxon>
        <taxon>Asparagaceae</taxon>
        <taxon>Asparagoideae</taxon>
        <taxon>Asparagus</taxon>
    </lineage>
</organism>
<dbReference type="Gramene" id="ONK65781">
    <property type="protein sequence ID" value="ONK65781"/>
    <property type="gene ID" value="A4U43_C06F910"/>
</dbReference>